<keyword evidence="3" id="KW-1185">Reference proteome</keyword>
<name>A0ABP9IJI8_9ACTN</name>
<evidence type="ECO:0008006" key="4">
    <source>
        <dbReference type="Google" id="ProtNLM"/>
    </source>
</evidence>
<sequence length="85" mass="8790">MTALCVVGAAGLVPLVTATAAQADHSTCVNYIGNHGYRVGPKVKAACNNKALDMPIGKVANPFCLKGLLTIHVRNDDAQAACKRA</sequence>
<feature type="signal peptide" evidence="1">
    <location>
        <begin position="1"/>
        <end position="23"/>
    </location>
</feature>
<evidence type="ECO:0000256" key="1">
    <source>
        <dbReference type="SAM" id="SignalP"/>
    </source>
</evidence>
<comment type="caution">
    <text evidence="2">The sequence shown here is derived from an EMBL/GenBank/DDBJ whole genome shotgun (WGS) entry which is preliminary data.</text>
</comment>
<gene>
    <name evidence="2" type="ORF">GCM10023335_10020</name>
</gene>
<keyword evidence="1" id="KW-0732">Signal</keyword>
<feature type="chain" id="PRO_5046496661" description="Secreted protein" evidence="1">
    <location>
        <begin position="24"/>
        <end position="85"/>
    </location>
</feature>
<dbReference type="Proteomes" id="UP001501759">
    <property type="component" value="Unassembled WGS sequence"/>
</dbReference>
<protein>
    <recommendedName>
        <fullName evidence="4">Secreted protein</fullName>
    </recommendedName>
</protein>
<evidence type="ECO:0000313" key="3">
    <source>
        <dbReference type="Proteomes" id="UP001501759"/>
    </source>
</evidence>
<organism evidence="2 3">
    <name type="scientific">Streptomyces siamensis</name>
    <dbReference type="NCBI Taxonomy" id="1274986"/>
    <lineage>
        <taxon>Bacteria</taxon>
        <taxon>Bacillati</taxon>
        <taxon>Actinomycetota</taxon>
        <taxon>Actinomycetes</taxon>
        <taxon>Kitasatosporales</taxon>
        <taxon>Streptomycetaceae</taxon>
        <taxon>Streptomyces</taxon>
    </lineage>
</organism>
<accession>A0ABP9IJI8</accession>
<reference evidence="3" key="1">
    <citation type="journal article" date="2019" name="Int. J. Syst. Evol. Microbiol.">
        <title>The Global Catalogue of Microorganisms (GCM) 10K type strain sequencing project: providing services to taxonomists for standard genome sequencing and annotation.</title>
        <authorList>
            <consortium name="The Broad Institute Genomics Platform"/>
            <consortium name="The Broad Institute Genome Sequencing Center for Infectious Disease"/>
            <person name="Wu L."/>
            <person name="Ma J."/>
        </authorList>
    </citation>
    <scope>NUCLEOTIDE SEQUENCE [LARGE SCALE GENOMIC DNA]</scope>
    <source>
        <strain evidence="3">JCM 18409</strain>
    </source>
</reference>
<evidence type="ECO:0000313" key="2">
    <source>
        <dbReference type="EMBL" id="GAA4998438.1"/>
    </source>
</evidence>
<dbReference type="EMBL" id="BAABKB010000002">
    <property type="protein sequence ID" value="GAA4998438.1"/>
    <property type="molecule type" value="Genomic_DNA"/>
</dbReference>
<proteinExistence type="predicted"/>